<sequence length="494" mass="56833">MINKKSFILFLYFLGISVISLLGYCRLVSLAHNEGEIIKAKLDQSIKQIETFYQDKMRPNLSEANCNKILSDSYHFLYDTPYVRSITVFDGNVTTCSTISGKQHIVVSGLEFEPQSERLFYTAINPFLYIEGPNPTGALVFEKTDTTNKRVSFAIYPELYLSELRENQYFDISIHFESYSFTGTGIIQQALSRKQPGQLFTLQYNFSFIYTLMFLLYNYGLVFLLWIIIATLSATPIYNSVNNFNVTYWRVKKGLKKKQFYPYIQPIFNPDGSLSGGEVLVRWIHPKEGIISPADFIDEVESNGQIKQITSQLIDKCIESLKNASFPQGPAFILGINACPIQFEDSLLINDFDNLQKSLRHCNIKYVVEITERQEFTSNELYRQSMAALKKRNIRIALDDFGTGHCSLKYLVQSDIDILKIDKGYVSTIDHGPNTNVLDNIIDLARRINVPLLAEGVETPEQLKYLQQFSIEKYQGYYYARPMPMEVFVDQYFK</sequence>
<dbReference type="SUPFAM" id="SSF141868">
    <property type="entry name" value="EAL domain-like"/>
    <property type="match status" value="1"/>
</dbReference>
<dbReference type="Pfam" id="PF00563">
    <property type="entry name" value="EAL"/>
    <property type="match status" value="1"/>
</dbReference>
<dbReference type="Gene3D" id="3.20.20.450">
    <property type="entry name" value="EAL domain"/>
    <property type="match status" value="1"/>
</dbReference>
<gene>
    <name evidence="3" type="ORF">EES38_15480</name>
</gene>
<organism evidence="3 4">
    <name type="scientific">Vibrio viridaestus</name>
    <dbReference type="NCBI Taxonomy" id="2487322"/>
    <lineage>
        <taxon>Bacteria</taxon>
        <taxon>Pseudomonadati</taxon>
        <taxon>Pseudomonadota</taxon>
        <taxon>Gammaproteobacteria</taxon>
        <taxon>Vibrionales</taxon>
        <taxon>Vibrionaceae</taxon>
        <taxon>Vibrio</taxon>
    </lineage>
</organism>
<dbReference type="InterPro" id="IPR035919">
    <property type="entry name" value="EAL_sf"/>
</dbReference>
<dbReference type="Proteomes" id="UP000281112">
    <property type="component" value="Unassembled WGS sequence"/>
</dbReference>
<dbReference type="AlphaFoldDB" id="A0A3N9TD53"/>
<keyword evidence="1" id="KW-1133">Transmembrane helix</keyword>
<keyword evidence="1" id="KW-0472">Membrane</keyword>
<evidence type="ECO:0000313" key="4">
    <source>
        <dbReference type="Proteomes" id="UP000281112"/>
    </source>
</evidence>
<dbReference type="GO" id="GO:0071111">
    <property type="term" value="F:cyclic-guanylate-specific phosphodiesterase activity"/>
    <property type="evidence" value="ECO:0007669"/>
    <property type="project" value="InterPro"/>
</dbReference>
<protein>
    <submittedName>
        <fullName evidence="3">EAL domain-containing protein</fullName>
    </submittedName>
</protein>
<reference evidence="3 4" key="1">
    <citation type="submission" date="2018-11" db="EMBL/GenBank/DDBJ databases">
        <title>Vibrio LJC006 sp. nov., isolated from seawater during the bloom of the enteromorpha.</title>
        <authorList>
            <person name="Liang J."/>
        </authorList>
    </citation>
    <scope>NUCLEOTIDE SEQUENCE [LARGE SCALE GENOMIC DNA]</scope>
    <source>
        <strain evidence="3 4">LJC006</strain>
    </source>
</reference>
<keyword evidence="1" id="KW-0812">Transmembrane</keyword>
<dbReference type="EMBL" id="RJVQ01000007">
    <property type="protein sequence ID" value="RQW62117.1"/>
    <property type="molecule type" value="Genomic_DNA"/>
</dbReference>
<evidence type="ECO:0000313" key="3">
    <source>
        <dbReference type="EMBL" id="RQW62117.1"/>
    </source>
</evidence>
<dbReference type="OrthoDB" id="675397at2"/>
<dbReference type="CDD" id="cd01948">
    <property type="entry name" value="EAL"/>
    <property type="match status" value="1"/>
</dbReference>
<dbReference type="PANTHER" id="PTHR33121">
    <property type="entry name" value="CYCLIC DI-GMP PHOSPHODIESTERASE PDEF"/>
    <property type="match status" value="1"/>
</dbReference>
<dbReference type="InterPro" id="IPR050706">
    <property type="entry name" value="Cyclic-di-GMP_PDE-like"/>
</dbReference>
<evidence type="ECO:0000256" key="1">
    <source>
        <dbReference type="SAM" id="Phobius"/>
    </source>
</evidence>
<dbReference type="RefSeq" id="WP_124938113.1">
    <property type="nucleotide sequence ID" value="NZ_RJVQ01000007.1"/>
</dbReference>
<dbReference type="PANTHER" id="PTHR33121:SF80">
    <property type="entry name" value="CYCLIC DI-GMP PHOSPHODIESTERASE PDEL"/>
    <property type="match status" value="1"/>
</dbReference>
<name>A0A3N9TD53_9VIBR</name>
<accession>A0A3N9TD53</accession>
<evidence type="ECO:0000259" key="2">
    <source>
        <dbReference type="PROSITE" id="PS50883"/>
    </source>
</evidence>
<feature type="domain" description="EAL" evidence="2">
    <location>
        <begin position="244"/>
        <end position="494"/>
    </location>
</feature>
<dbReference type="PROSITE" id="PS50883">
    <property type="entry name" value="EAL"/>
    <property type="match status" value="1"/>
</dbReference>
<comment type="caution">
    <text evidence="3">The sequence shown here is derived from an EMBL/GenBank/DDBJ whole genome shotgun (WGS) entry which is preliminary data.</text>
</comment>
<dbReference type="SMART" id="SM00052">
    <property type="entry name" value="EAL"/>
    <property type="match status" value="1"/>
</dbReference>
<feature type="transmembrane region" description="Helical" evidence="1">
    <location>
        <begin position="6"/>
        <end position="25"/>
    </location>
</feature>
<dbReference type="InterPro" id="IPR001633">
    <property type="entry name" value="EAL_dom"/>
</dbReference>
<feature type="transmembrane region" description="Helical" evidence="1">
    <location>
        <begin position="208"/>
        <end position="229"/>
    </location>
</feature>
<proteinExistence type="predicted"/>
<keyword evidence="4" id="KW-1185">Reference proteome</keyword>